<evidence type="ECO:0000256" key="1">
    <source>
        <dbReference type="SAM" id="MobiDB-lite"/>
    </source>
</evidence>
<feature type="region of interest" description="Disordered" evidence="1">
    <location>
        <begin position="23"/>
        <end position="45"/>
    </location>
</feature>
<proteinExistence type="predicted"/>
<dbReference type="AlphaFoldDB" id="A0A644T9U9"/>
<accession>A0A644T9U9</accession>
<evidence type="ECO:0000313" key="2">
    <source>
        <dbReference type="EMBL" id="MPL63708.1"/>
    </source>
</evidence>
<dbReference type="EMBL" id="VSSQ01000022">
    <property type="protein sequence ID" value="MPL63708.1"/>
    <property type="molecule type" value="Genomic_DNA"/>
</dbReference>
<organism evidence="2">
    <name type="scientific">bioreactor metagenome</name>
    <dbReference type="NCBI Taxonomy" id="1076179"/>
    <lineage>
        <taxon>unclassified sequences</taxon>
        <taxon>metagenomes</taxon>
        <taxon>ecological metagenomes</taxon>
    </lineage>
</organism>
<reference evidence="2" key="1">
    <citation type="submission" date="2019-08" db="EMBL/GenBank/DDBJ databases">
        <authorList>
            <person name="Kucharzyk K."/>
            <person name="Murdoch R.W."/>
            <person name="Higgins S."/>
            <person name="Loffler F."/>
        </authorList>
    </citation>
    <scope>NUCLEOTIDE SEQUENCE</scope>
</reference>
<gene>
    <name evidence="2" type="ORF">SDC9_09349</name>
</gene>
<comment type="caution">
    <text evidence="2">The sequence shown here is derived from an EMBL/GenBank/DDBJ whole genome shotgun (WGS) entry which is preliminary data.</text>
</comment>
<name>A0A644T9U9_9ZZZZ</name>
<protein>
    <submittedName>
        <fullName evidence="2">Uncharacterized protein</fullName>
    </submittedName>
</protein>
<sequence>MPSSIASTPILKGQDLVRLVNDINKPDKNKDRRQKALKALASISK</sequence>